<evidence type="ECO:0000313" key="3">
    <source>
        <dbReference type="Proteomes" id="UP001600888"/>
    </source>
</evidence>
<dbReference type="Proteomes" id="UP001600888">
    <property type="component" value="Unassembled WGS sequence"/>
</dbReference>
<evidence type="ECO:0000313" key="2">
    <source>
        <dbReference type="EMBL" id="KAL2279428.1"/>
    </source>
</evidence>
<accession>A0ABR4EAF1</accession>
<dbReference type="EMBL" id="JBAWTH010000076">
    <property type="protein sequence ID" value="KAL2279428.1"/>
    <property type="molecule type" value="Genomic_DNA"/>
</dbReference>
<name>A0ABR4EAF1_9PEZI</name>
<sequence>MQKYGEAPRMDPFAPVPPPSAAAVNSARDLYNKLKTTSPALAADFDTKYDAWRKTWFSNNDSPNSDTRATGPEFAALVALGPKIIPFVVYRLTSGKDFMAVVLYNKLETDICYKVDPKDILNSKLAASDIIDMGLQRNTDIRDALDRWAELREQRQNYSSSFHFCDGEGYWALVAMGPSIIAQVMLEYYDDQHGWWHELLHELVHGRVSGAGVFFKDALFEEWKDWFEHKDHKDSPQGADNRARKEPAPNLN</sequence>
<gene>
    <name evidence="2" type="ORF">FJTKL_13494</name>
</gene>
<organism evidence="2 3">
    <name type="scientific">Diaporthe vaccinii</name>
    <dbReference type="NCBI Taxonomy" id="105482"/>
    <lineage>
        <taxon>Eukaryota</taxon>
        <taxon>Fungi</taxon>
        <taxon>Dikarya</taxon>
        <taxon>Ascomycota</taxon>
        <taxon>Pezizomycotina</taxon>
        <taxon>Sordariomycetes</taxon>
        <taxon>Sordariomycetidae</taxon>
        <taxon>Diaporthales</taxon>
        <taxon>Diaporthaceae</taxon>
        <taxon>Diaporthe</taxon>
        <taxon>Diaporthe eres species complex</taxon>
    </lineage>
</organism>
<proteinExistence type="predicted"/>
<comment type="caution">
    <text evidence="2">The sequence shown here is derived from an EMBL/GenBank/DDBJ whole genome shotgun (WGS) entry which is preliminary data.</text>
</comment>
<evidence type="ECO:0000256" key="1">
    <source>
        <dbReference type="SAM" id="MobiDB-lite"/>
    </source>
</evidence>
<protein>
    <submittedName>
        <fullName evidence="2">Uncharacterized protein</fullName>
    </submittedName>
</protein>
<keyword evidence="3" id="KW-1185">Reference proteome</keyword>
<feature type="region of interest" description="Disordered" evidence="1">
    <location>
        <begin position="230"/>
        <end position="252"/>
    </location>
</feature>
<reference evidence="2 3" key="1">
    <citation type="submission" date="2024-03" db="EMBL/GenBank/DDBJ databases">
        <title>A high-quality draft genome sequence of Diaporthe vaccinii, a causative agent of upright dieback and viscid rot disease in cranberry plants.</title>
        <authorList>
            <person name="Sarrasin M."/>
            <person name="Lang B.F."/>
            <person name="Burger G."/>
        </authorList>
    </citation>
    <scope>NUCLEOTIDE SEQUENCE [LARGE SCALE GENOMIC DNA]</scope>
    <source>
        <strain evidence="2 3">IS7</strain>
    </source>
</reference>